<keyword evidence="20" id="KW-1185">Reference proteome</keyword>
<feature type="transmembrane region" description="Helical" evidence="15">
    <location>
        <begin position="429"/>
        <end position="449"/>
    </location>
</feature>
<keyword evidence="5 15" id="KW-0812">Transmembrane</keyword>
<keyword evidence="10 15" id="KW-1133">Transmembrane helix</keyword>
<dbReference type="Gene3D" id="3.40.630.10">
    <property type="entry name" value="Zn peptidases"/>
    <property type="match status" value="1"/>
</dbReference>
<feature type="transmembrane region" description="Helical" evidence="15">
    <location>
        <begin position="593"/>
        <end position="618"/>
    </location>
</feature>
<evidence type="ECO:0000256" key="14">
    <source>
        <dbReference type="ARBA" id="ARBA00078796"/>
    </source>
</evidence>
<dbReference type="PANTHER" id="PTHR12147">
    <property type="entry name" value="METALLOPEPTIDASE M28 FAMILY MEMBER"/>
    <property type="match status" value="1"/>
</dbReference>
<dbReference type="Proteomes" id="UP000009192">
    <property type="component" value="Unassembled WGS sequence"/>
</dbReference>
<comment type="cofactor">
    <cofactor evidence="1">
        <name>Zn(2+)</name>
        <dbReference type="ChEBI" id="CHEBI:29105"/>
    </cofactor>
</comment>
<evidence type="ECO:0000256" key="9">
    <source>
        <dbReference type="ARBA" id="ARBA00022833"/>
    </source>
</evidence>
<comment type="subcellular location">
    <subcellularLocation>
        <location evidence="2">Endoplasmic reticulum membrane</location>
        <topology evidence="2">Multi-pass membrane protein</topology>
    </subcellularLocation>
</comment>
<dbReference type="PANTHER" id="PTHR12147:SF22">
    <property type="entry name" value="ENDOPLASMIC RETICULUM METALLOPEPTIDASE 1"/>
    <property type="match status" value="1"/>
</dbReference>
<evidence type="ECO:0000256" key="4">
    <source>
        <dbReference type="ARBA" id="ARBA00022670"/>
    </source>
</evidence>
<sequence>MCGLCCDLLLFAHSAASLALLPRSLLLRLLLRCSVPGQTCGDRRRRQLRLCSVVFCFHKMNSKYENMKIIYNRSKIGWYWAPLFVAFWFLLYYLVVVPSFHSMPPLKTVQDELQQPGQFIGERAEGTLLRLSKIGPKVVGSAANEQVVVQFLLSEINDIIDGGRDDLYDIEKDVQIASGNYLLWSMVNVYQSVQNVVVKVSPKNPTTEAALLINSHFDSVPGSSGAGDAGMMCVIMLEVLRVITKYETPLTNTLIFLFNGAEENPLQGSHAFITQHPWAMNVRAVVNLDSAGSGGREILFQSGPDHPWLMKYYGKHISHPFASTIGEELFQNGFIPSETDYRIFRDFGKIPGLDMAHTLNGYVYHTKYDRFNIIPRRTYQLTGDNVLGLIKGLANAPELENPDKYAEGHMIFFDVLGWFFIYYPEHVGVIINICVCVLVLATIVVYIWSMASNTGMFRRRIFAKFGILAALQLCGVLLSVGLVICIALFLDAVGLSMAWYSQTWMIFGLYFCPMFFGLGILPAIYFSRTKEHGLPLGYGIQLLMHSHCLILTAITIIMICFNVRSAFILLICIGFYTLSVLLNMATCAHKTNFLWLIPHCLCQLLPFMFYTYCCYASYVVLVPMQGRESGSNPDLLIGVYTALFCLLLSPFIIPLLCLFRKSKTIISLFGICTLVFIILAATPVAFPYVEKTAVQRFFAVHTTRTFHNADAAHSVNHTDSGYFVMPVDRHPNSVDSILFEGTNLTKADRSTCDTEIMCGFPIYSSRWVKAVDNSYWVPGPEPNKDYLPTLRIINKESTSRTNIIFTLEVAGPDHVSIFIEPLQGAKLVDWTFTKEPLEKSLPPPHYVYWSYALDPTPMRFNLEFEQNSEDWSGATFRVAIMGHRIHDDMFIDKDFREFLARFPPWAHVNSWIGSYNSWQL</sequence>
<dbReference type="OrthoDB" id="76293at2759"/>
<evidence type="ECO:0000259" key="17">
    <source>
        <dbReference type="Pfam" id="PF04389"/>
    </source>
</evidence>
<dbReference type="InterPro" id="IPR053973">
    <property type="entry name" value="ERMP1-like_C"/>
</dbReference>
<evidence type="ECO:0000256" key="8">
    <source>
        <dbReference type="ARBA" id="ARBA00022824"/>
    </source>
</evidence>
<keyword evidence="7" id="KW-0378">Hydrolase</keyword>
<keyword evidence="11" id="KW-0482">Metalloprotease</keyword>
<dbReference type="SUPFAM" id="SSF53187">
    <property type="entry name" value="Zn-dependent exopeptidases"/>
    <property type="match status" value="1"/>
</dbReference>
<dbReference type="InterPro" id="IPR007484">
    <property type="entry name" value="Peptidase_M28"/>
</dbReference>
<dbReference type="FunFam" id="3.40.630.10:FF:000008">
    <property type="entry name" value="Endoplasmic reticulum metallopeptidase 1"/>
    <property type="match status" value="1"/>
</dbReference>
<keyword evidence="6" id="KW-0479">Metal-binding</keyword>
<evidence type="ECO:0000256" key="16">
    <source>
        <dbReference type="SAM" id="SignalP"/>
    </source>
</evidence>
<feature type="transmembrane region" description="Helical" evidence="15">
    <location>
        <begin position="76"/>
        <end position="97"/>
    </location>
</feature>
<organism evidence="19 20">
    <name type="scientific">Drosophila mojavensis</name>
    <name type="common">Fruit fly</name>
    <dbReference type="NCBI Taxonomy" id="7230"/>
    <lineage>
        <taxon>Eukaryota</taxon>
        <taxon>Metazoa</taxon>
        <taxon>Ecdysozoa</taxon>
        <taxon>Arthropoda</taxon>
        <taxon>Hexapoda</taxon>
        <taxon>Insecta</taxon>
        <taxon>Pterygota</taxon>
        <taxon>Neoptera</taxon>
        <taxon>Endopterygota</taxon>
        <taxon>Diptera</taxon>
        <taxon>Brachycera</taxon>
        <taxon>Muscomorpha</taxon>
        <taxon>Ephydroidea</taxon>
        <taxon>Drosophilidae</taxon>
        <taxon>Drosophila</taxon>
    </lineage>
</organism>
<keyword evidence="9" id="KW-0862">Zinc</keyword>
<feature type="transmembrane region" description="Helical" evidence="15">
    <location>
        <begin position="461"/>
        <end position="490"/>
    </location>
</feature>
<feature type="transmembrane region" description="Helical" evidence="15">
    <location>
        <begin position="666"/>
        <end position="689"/>
    </location>
</feature>
<proteinExistence type="inferred from homology"/>
<feature type="transmembrane region" description="Helical" evidence="15">
    <location>
        <begin position="502"/>
        <end position="526"/>
    </location>
</feature>
<dbReference type="CDD" id="cd03875">
    <property type="entry name" value="M28_Fxna_like"/>
    <property type="match status" value="1"/>
</dbReference>
<evidence type="ECO:0000313" key="20">
    <source>
        <dbReference type="Proteomes" id="UP000009192"/>
    </source>
</evidence>
<dbReference type="AlphaFoldDB" id="A0A0Q9X8L0"/>
<evidence type="ECO:0000256" key="5">
    <source>
        <dbReference type="ARBA" id="ARBA00022692"/>
    </source>
</evidence>
<evidence type="ECO:0000256" key="2">
    <source>
        <dbReference type="ARBA" id="ARBA00004477"/>
    </source>
</evidence>
<dbReference type="GO" id="GO:0046872">
    <property type="term" value="F:metal ion binding"/>
    <property type="evidence" value="ECO:0007669"/>
    <property type="project" value="UniProtKB-KW"/>
</dbReference>
<keyword evidence="4" id="KW-0645">Protease</keyword>
<dbReference type="Pfam" id="PF22248">
    <property type="entry name" value="ERMP1_C"/>
    <property type="match status" value="1"/>
</dbReference>
<evidence type="ECO:0000313" key="19">
    <source>
        <dbReference type="EMBL" id="KRG04652.1"/>
    </source>
</evidence>
<feature type="chain" id="PRO_5006387642" description="FXNA-like protease" evidence="16">
    <location>
        <begin position="20"/>
        <end position="920"/>
    </location>
</feature>
<feature type="domain" description="Endoplasmic reticulum metallopeptidase 1-like C-terminal" evidence="18">
    <location>
        <begin position="692"/>
        <end position="918"/>
    </location>
</feature>
<feature type="signal peptide" evidence="16">
    <location>
        <begin position="1"/>
        <end position="19"/>
    </location>
</feature>
<gene>
    <name evidence="19" type="primary">Dmoj\GI20486</name>
    <name evidence="19" type="ORF">Dmoj_GI20486</name>
</gene>
<dbReference type="FunCoup" id="A0A0Q9X8L0">
    <property type="interactions" value="28"/>
</dbReference>
<feature type="transmembrane region" description="Helical" evidence="15">
    <location>
        <begin position="638"/>
        <end position="659"/>
    </location>
</feature>
<evidence type="ECO:0000256" key="11">
    <source>
        <dbReference type="ARBA" id="ARBA00023049"/>
    </source>
</evidence>
<evidence type="ECO:0000256" key="1">
    <source>
        <dbReference type="ARBA" id="ARBA00001947"/>
    </source>
</evidence>
<evidence type="ECO:0000259" key="18">
    <source>
        <dbReference type="Pfam" id="PF22248"/>
    </source>
</evidence>
<evidence type="ECO:0000256" key="3">
    <source>
        <dbReference type="ARBA" id="ARBA00010918"/>
    </source>
</evidence>
<evidence type="ECO:0000256" key="6">
    <source>
        <dbReference type="ARBA" id="ARBA00022723"/>
    </source>
</evidence>
<dbReference type="GO" id="GO:0006508">
    <property type="term" value="P:proteolysis"/>
    <property type="evidence" value="ECO:0007669"/>
    <property type="project" value="UniProtKB-KW"/>
</dbReference>
<dbReference type="KEGG" id="dmo:Dmoj_GI20486"/>
<evidence type="ECO:0000256" key="12">
    <source>
        <dbReference type="ARBA" id="ARBA00023136"/>
    </source>
</evidence>
<dbReference type="EMBL" id="CH933808">
    <property type="protein sequence ID" value="KRG04652.1"/>
    <property type="molecule type" value="Genomic_DNA"/>
</dbReference>
<dbReference type="InParanoid" id="A0A0Q9X8L0"/>
<dbReference type="GO" id="GO:0005789">
    <property type="term" value="C:endoplasmic reticulum membrane"/>
    <property type="evidence" value="ECO:0007669"/>
    <property type="project" value="UniProtKB-SubCell"/>
</dbReference>
<dbReference type="InterPro" id="IPR048024">
    <property type="entry name" value="Fxna-like_M28_dom"/>
</dbReference>
<keyword evidence="12 15" id="KW-0472">Membrane</keyword>
<keyword evidence="8" id="KW-0256">Endoplasmic reticulum</keyword>
<comment type="similarity">
    <text evidence="3">Belongs to the peptidase M28 family.</text>
</comment>
<accession>A0A0Q9X8L0</accession>
<dbReference type="Pfam" id="PF04389">
    <property type="entry name" value="Peptidase_M28"/>
    <property type="match status" value="1"/>
</dbReference>
<name>A0A0Q9X8L0_DROMO</name>
<protein>
    <recommendedName>
        <fullName evidence="14">FXNA-like protease</fullName>
    </recommendedName>
</protein>
<feature type="transmembrane region" description="Helical" evidence="15">
    <location>
        <begin position="538"/>
        <end position="559"/>
    </location>
</feature>
<evidence type="ECO:0000256" key="10">
    <source>
        <dbReference type="ARBA" id="ARBA00022989"/>
    </source>
</evidence>
<evidence type="ECO:0000256" key="7">
    <source>
        <dbReference type="ARBA" id="ARBA00022801"/>
    </source>
</evidence>
<dbReference type="GO" id="GO:0008235">
    <property type="term" value="F:metalloexopeptidase activity"/>
    <property type="evidence" value="ECO:0007669"/>
    <property type="project" value="InterPro"/>
</dbReference>
<reference evidence="19 20" key="1">
    <citation type="journal article" date="2007" name="Nature">
        <title>Evolution of genes and genomes on the Drosophila phylogeny.</title>
        <authorList>
            <consortium name="Drosophila 12 Genomes Consortium"/>
            <person name="Clark A.G."/>
            <person name="Eisen M.B."/>
            <person name="Smith D.R."/>
            <person name="Bergman C.M."/>
            <person name="Oliver B."/>
            <person name="Markow T.A."/>
            <person name="Kaufman T.C."/>
            <person name="Kellis M."/>
            <person name="Gelbart W."/>
            <person name="Iyer V.N."/>
            <person name="Pollard D.A."/>
            <person name="Sackton T.B."/>
            <person name="Larracuente A.M."/>
            <person name="Singh N.D."/>
            <person name="Abad J.P."/>
            <person name="Abt D.N."/>
            <person name="Adryan B."/>
            <person name="Aguade M."/>
            <person name="Akashi H."/>
            <person name="Anderson W.W."/>
            <person name="Aquadro C.F."/>
            <person name="Ardell D.H."/>
            <person name="Arguello R."/>
            <person name="Artieri C.G."/>
            <person name="Barbash D.A."/>
            <person name="Barker D."/>
            <person name="Barsanti P."/>
            <person name="Batterham P."/>
            <person name="Batzoglou S."/>
            <person name="Begun D."/>
            <person name="Bhutkar A."/>
            <person name="Blanco E."/>
            <person name="Bosak S.A."/>
            <person name="Bradley R.K."/>
            <person name="Brand A.D."/>
            <person name="Brent M.R."/>
            <person name="Brooks A.N."/>
            <person name="Brown R.H."/>
            <person name="Butlin R.K."/>
            <person name="Caggese C."/>
            <person name="Calvi B.R."/>
            <person name="Bernardo de Carvalho A."/>
            <person name="Caspi A."/>
            <person name="Castrezana S."/>
            <person name="Celniker S.E."/>
            <person name="Chang J.L."/>
            <person name="Chapple C."/>
            <person name="Chatterji S."/>
            <person name="Chinwalla A."/>
            <person name="Civetta A."/>
            <person name="Clifton S.W."/>
            <person name="Comeron J.M."/>
            <person name="Costello J.C."/>
            <person name="Coyne J.A."/>
            <person name="Daub J."/>
            <person name="David R.G."/>
            <person name="Delcher A.L."/>
            <person name="Delehaunty K."/>
            <person name="Do C.B."/>
            <person name="Ebling H."/>
            <person name="Edwards K."/>
            <person name="Eickbush T."/>
            <person name="Evans J.D."/>
            <person name="Filipski A."/>
            <person name="Findeiss S."/>
            <person name="Freyhult E."/>
            <person name="Fulton L."/>
            <person name="Fulton R."/>
            <person name="Garcia A.C."/>
            <person name="Gardiner A."/>
            <person name="Garfield D.A."/>
            <person name="Garvin B.E."/>
            <person name="Gibson G."/>
            <person name="Gilbert D."/>
            <person name="Gnerre S."/>
            <person name="Godfrey J."/>
            <person name="Good R."/>
            <person name="Gotea V."/>
            <person name="Gravely B."/>
            <person name="Greenberg A.J."/>
            <person name="Griffiths-Jones S."/>
            <person name="Gross S."/>
            <person name="Guigo R."/>
            <person name="Gustafson E.A."/>
            <person name="Haerty W."/>
            <person name="Hahn M.W."/>
            <person name="Halligan D.L."/>
            <person name="Halpern A.L."/>
            <person name="Halter G.M."/>
            <person name="Han M.V."/>
            <person name="Heger A."/>
            <person name="Hillier L."/>
            <person name="Hinrichs A.S."/>
            <person name="Holmes I."/>
            <person name="Hoskins R.A."/>
            <person name="Hubisz M.J."/>
            <person name="Hultmark D."/>
            <person name="Huntley M.A."/>
            <person name="Jaffe D.B."/>
            <person name="Jagadeeshan S."/>
            <person name="Jeck W.R."/>
            <person name="Johnson J."/>
            <person name="Jones C.D."/>
            <person name="Jordan W.C."/>
            <person name="Karpen G.H."/>
            <person name="Kataoka E."/>
            <person name="Keightley P.D."/>
            <person name="Kheradpour P."/>
            <person name="Kirkness E.F."/>
            <person name="Koerich L.B."/>
            <person name="Kristiansen K."/>
            <person name="Kudrna D."/>
            <person name="Kulathinal R.J."/>
            <person name="Kumar S."/>
            <person name="Kwok R."/>
            <person name="Lander E."/>
            <person name="Langley C.H."/>
            <person name="Lapoint R."/>
            <person name="Lazzaro B.P."/>
            <person name="Lee S.J."/>
            <person name="Levesque L."/>
            <person name="Li R."/>
            <person name="Lin C.F."/>
            <person name="Lin M.F."/>
            <person name="Lindblad-Toh K."/>
            <person name="Llopart A."/>
            <person name="Long M."/>
            <person name="Low L."/>
            <person name="Lozovsky E."/>
            <person name="Lu J."/>
            <person name="Luo M."/>
            <person name="Machado C.A."/>
            <person name="Makalowski W."/>
            <person name="Marzo M."/>
            <person name="Matsuda M."/>
            <person name="Matzkin L."/>
            <person name="McAllister B."/>
            <person name="McBride C.S."/>
            <person name="McKernan B."/>
            <person name="McKernan K."/>
            <person name="Mendez-Lago M."/>
            <person name="Minx P."/>
            <person name="Mollenhauer M.U."/>
            <person name="Montooth K."/>
            <person name="Mount S.M."/>
            <person name="Mu X."/>
            <person name="Myers E."/>
            <person name="Negre B."/>
            <person name="Newfeld S."/>
            <person name="Nielsen R."/>
            <person name="Noor M.A."/>
            <person name="O'Grady P."/>
            <person name="Pachter L."/>
            <person name="Papaceit M."/>
            <person name="Parisi M.J."/>
            <person name="Parisi M."/>
            <person name="Parts L."/>
            <person name="Pedersen J.S."/>
            <person name="Pesole G."/>
            <person name="Phillippy A.M."/>
            <person name="Ponting C.P."/>
            <person name="Pop M."/>
            <person name="Porcelli D."/>
            <person name="Powell J.R."/>
            <person name="Prohaska S."/>
            <person name="Pruitt K."/>
            <person name="Puig M."/>
            <person name="Quesneville H."/>
            <person name="Ram K.R."/>
            <person name="Rand D."/>
            <person name="Rasmussen M.D."/>
            <person name="Reed L.K."/>
            <person name="Reenan R."/>
            <person name="Reily A."/>
            <person name="Remington K.A."/>
            <person name="Rieger T.T."/>
            <person name="Ritchie M.G."/>
            <person name="Robin C."/>
            <person name="Rogers Y.H."/>
            <person name="Rohde C."/>
            <person name="Rozas J."/>
            <person name="Rubenfield M.J."/>
            <person name="Ruiz A."/>
            <person name="Russo S."/>
            <person name="Salzberg S.L."/>
            <person name="Sanchez-Gracia A."/>
            <person name="Saranga D.J."/>
            <person name="Sato H."/>
            <person name="Schaeffer S.W."/>
            <person name="Schatz M.C."/>
            <person name="Schlenke T."/>
            <person name="Schwartz R."/>
            <person name="Segarra C."/>
            <person name="Singh R.S."/>
            <person name="Sirot L."/>
            <person name="Sirota M."/>
            <person name="Sisneros N.B."/>
            <person name="Smith C.D."/>
            <person name="Smith T.F."/>
            <person name="Spieth J."/>
            <person name="Stage D.E."/>
            <person name="Stark A."/>
            <person name="Stephan W."/>
            <person name="Strausberg R.L."/>
            <person name="Strempel S."/>
            <person name="Sturgill D."/>
            <person name="Sutton G."/>
            <person name="Sutton G.G."/>
            <person name="Tao W."/>
            <person name="Teichmann S."/>
            <person name="Tobari Y.N."/>
            <person name="Tomimura Y."/>
            <person name="Tsolas J.M."/>
            <person name="Valente V.L."/>
            <person name="Venter E."/>
            <person name="Venter J.C."/>
            <person name="Vicario S."/>
            <person name="Vieira F.G."/>
            <person name="Vilella A.J."/>
            <person name="Villasante A."/>
            <person name="Walenz B."/>
            <person name="Wang J."/>
            <person name="Wasserman M."/>
            <person name="Watts T."/>
            <person name="Wilson D."/>
            <person name="Wilson R.K."/>
            <person name="Wing R.A."/>
            <person name="Wolfner M.F."/>
            <person name="Wong A."/>
            <person name="Wong G.K."/>
            <person name="Wu C.I."/>
            <person name="Wu G."/>
            <person name="Yamamoto D."/>
            <person name="Yang H.P."/>
            <person name="Yang S.P."/>
            <person name="Yorke J.A."/>
            <person name="Yoshida K."/>
            <person name="Zdobnov E."/>
            <person name="Zhang P."/>
            <person name="Zhang Y."/>
            <person name="Zimin A.V."/>
            <person name="Baldwin J."/>
            <person name="Abdouelleil A."/>
            <person name="Abdulkadir J."/>
            <person name="Abebe A."/>
            <person name="Abera B."/>
            <person name="Abreu J."/>
            <person name="Acer S.C."/>
            <person name="Aftuck L."/>
            <person name="Alexander A."/>
            <person name="An P."/>
            <person name="Anderson E."/>
            <person name="Anderson S."/>
            <person name="Arachi H."/>
            <person name="Azer M."/>
            <person name="Bachantsang P."/>
            <person name="Barry A."/>
            <person name="Bayul T."/>
            <person name="Berlin A."/>
            <person name="Bessette D."/>
            <person name="Bloom T."/>
            <person name="Blye J."/>
            <person name="Boguslavskiy L."/>
            <person name="Bonnet C."/>
            <person name="Boukhgalter B."/>
            <person name="Bourzgui I."/>
            <person name="Brown A."/>
            <person name="Cahill P."/>
            <person name="Channer S."/>
            <person name="Cheshatsang Y."/>
            <person name="Chuda L."/>
            <person name="Citroen M."/>
            <person name="Collymore A."/>
            <person name="Cooke P."/>
            <person name="Costello M."/>
            <person name="D'Aco K."/>
            <person name="Daza R."/>
            <person name="De Haan G."/>
            <person name="DeGray S."/>
            <person name="DeMaso C."/>
            <person name="Dhargay N."/>
            <person name="Dooley K."/>
            <person name="Dooley E."/>
            <person name="Doricent M."/>
            <person name="Dorje P."/>
            <person name="Dorjee K."/>
            <person name="Dupes A."/>
            <person name="Elong R."/>
            <person name="Falk J."/>
            <person name="Farina A."/>
            <person name="Faro S."/>
            <person name="Ferguson D."/>
            <person name="Fisher S."/>
            <person name="Foley C.D."/>
            <person name="Franke A."/>
            <person name="Friedrich D."/>
            <person name="Gadbois L."/>
            <person name="Gearin G."/>
            <person name="Gearin C.R."/>
            <person name="Giannoukos G."/>
            <person name="Goode T."/>
            <person name="Graham J."/>
            <person name="Grandbois E."/>
            <person name="Grewal S."/>
            <person name="Gyaltsen K."/>
            <person name="Hafez N."/>
            <person name="Hagos B."/>
            <person name="Hall J."/>
            <person name="Henson C."/>
            <person name="Hollinger A."/>
            <person name="Honan T."/>
            <person name="Huard M.D."/>
            <person name="Hughes L."/>
            <person name="Hurhula B."/>
            <person name="Husby M.E."/>
            <person name="Kamat A."/>
            <person name="Kanga B."/>
            <person name="Kashin S."/>
            <person name="Khazanovich D."/>
            <person name="Kisner P."/>
            <person name="Lance K."/>
            <person name="Lara M."/>
            <person name="Lee W."/>
            <person name="Lennon N."/>
            <person name="Letendre F."/>
            <person name="LeVine R."/>
            <person name="Lipovsky A."/>
            <person name="Liu X."/>
            <person name="Liu J."/>
            <person name="Liu S."/>
            <person name="Lokyitsang T."/>
            <person name="Lokyitsang Y."/>
            <person name="Lubonja R."/>
            <person name="Lui A."/>
            <person name="MacDonald P."/>
            <person name="Magnisalis V."/>
            <person name="Maru K."/>
            <person name="Matthews C."/>
            <person name="McCusker W."/>
            <person name="McDonough S."/>
            <person name="Mehta T."/>
            <person name="Meldrim J."/>
            <person name="Meneus L."/>
            <person name="Mihai O."/>
            <person name="Mihalev A."/>
            <person name="Mihova T."/>
            <person name="Mittelman R."/>
            <person name="Mlenga V."/>
            <person name="Montmayeur A."/>
            <person name="Mulrain L."/>
            <person name="Navidi A."/>
            <person name="Naylor J."/>
            <person name="Negash T."/>
            <person name="Nguyen T."/>
            <person name="Nguyen N."/>
            <person name="Nicol R."/>
            <person name="Norbu C."/>
            <person name="Norbu N."/>
            <person name="Novod N."/>
            <person name="O'Neill B."/>
            <person name="Osman S."/>
            <person name="Markiewicz E."/>
            <person name="Oyono O.L."/>
            <person name="Patti C."/>
            <person name="Phunkhang P."/>
            <person name="Pierre F."/>
            <person name="Priest M."/>
            <person name="Raghuraman S."/>
            <person name="Rege F."/>
            <person name="Reyes R."/>
            <person name="Rise C."/>
            <person name="Rogov P."/>
            <person name="Ross K."/>
            <person name="Ryan E."/>
            <person name="Settipalli S."/>
            <person name="Shea T."/>
            <person name="Sherpa N."/>
            <person name="Shi L."/>
            <person name="Shih D."/>
            <person name="Sparrow T."/>
            <person name="Spaulding J."/>
            <person name="Stalker J."/>
            <person name="Stange-Thomann N."/>
            <person name="Stavropoulos S."/>
            <person name="Stone C."/>
            <person name="Strader C."/>
            <person name="Tesfaye S."/>
            <person name="Thomson T."/>
            <person name="Thoulutsang Y."/>
            <person name="Thoulutsang D."/>
            <person name="Topham K."/>
            <person name="Topping I."/>
            <person name="Tsamla T."/>
            <person name="Vassiliev H."/>
            <person name="Vo A."/>
            <person name="Wangchuk T."/>
            <person name="Wangdi T."/>
            <person name="Weiand M."/>
            <person name="Wilkinson J."/>
            <person name="Wilson A."/>
            <person name="Yadav S."/>
            <person name="Young G."/>
            <person name="Yu Q."/>
            <person name="Zembek L."/>
            <person name="Zhong D."/>
            <person name="Zimmer A."/>
            <person name="Zwirko Z."/>
            <person name="Jaffe D.B."/>
            <person name="Alvarez P."/>
            <person name="Brockman W."/>
            <person name="Butler J."/>
            <person name="Chin C."/>
            <person name="Gnerre S."/>
            <person name="Grabherr M."/>
            <person name="Kleber M."/>
            <person name="Mauceli E."/>
            <person name="MacCallum I."/>
        </authorList>
    </citation>
    <scope>NUCLEOTIDE SEQUENCE [LARGE SCALE GENOMIC DNA]</scope>
    <source>
        <strain evidence="20">Tucson 15081-1352.22</strain>
    </source>
</reference>
<keyword evidence="16" id="KW-0732">Signal</keyword>
<feature type="domain" description="Peptidase M28" evidence="17">
    <location>
        <begin position="195"/>
        <end position="388"/>
    </location>
</feature>
<evidence type="ECO:0000256" key="15">
    <source>
        <dbReference type="SAM" id="Phobius"/>
    </source>
</evidence>
<dbReference type="InterPro" id="IPR045175">
    <property type="entry name" value="M28_fam"/>
</dbReference>
<evidence type="ECO:0000256" key="13">
    <source>
        <dbReference type="ARBA" id="ARBA00023180"/>
    </source>
</evidence>
<feature type="transmembrane region" description="Helical" evidence="15">
    <location>
        <begin position="565"/>
        <end position="586"/>
    </location>
</feature>
<keyword evidence="13" id="KW-0325">Glycoprotein</keyword>